<comment type="caution">
    <text evidence="15">The sequence shown here is derived from an EMBL/GenBank/DDBJ whole genome shotgun (WGS) entry which is preliminary data.</text>
</comment>
<dbReference type="CDD" id="cd18809">
    <property type="entry name" value="SF1_C_RecD"/>
    <property type="match status" value="1"/>
</dbReference>
<keyword evidence="8 11" id="KW-0238">DNA-binding</keyword>
<feature type="domain" description="ATP-dependent RecD2 DNA helicase SH3" evidence="13">
    <location>
        <begin position="503"/>
        <end position="561"/>
    </location>
</feature>
<evidence type="ECO:0000259" key="12">
    <source>
        <dbReference type="Pfam" id="PF13538"/>
    </source>
</evidence>
<dbReference type="GO" id="GO:0000724">
    <property type="term" value="P:double-strand break repair via homologous recombination"/>
    <property type="evidence" value="ECO:0007669"/>
    <property type="project" value="UniProtKB-UniRule"/>
</dbReference>
<keyword evidence="9 11" id="KW-0234">DNA repair</keyword>
<dbReference type="FunFam" id="3.40.50.300:FF:000965">
    <property type="entry name" value="RecBCD enzyme subunit RecD"/>
    <property type="match status" value="1"/>
</dbReference>
<keyword evidence="10 11" id="KW-0413">Isomerase</keyword>
<comment type="miscellaneous">
    <text evidence="11">In the RecBCD complex, RecB has a slow 3'-5' helicase, an exonuclease activity and loads RecA onto ssDNA, RecD has a fast 5'-3' helicase activity, while RecC stimulates the ATPase and processivity of the RecB helicase and contributes to recognition of the Chi site.</text>
</comment>
<dbReference type="InterPro" id="IPR006344">
    <property type="entry name" value="RecD"/>
</dbReference>
<gene>
    <name evidence="11 15" type="primary">recD</name>
    <name evidence="15" type="ORF">D5R81_09930</name>
</gene>
<keyword evidence="3 11" id="KW-0227">DNA damage</keyword>
<dbReference type="Gene3D" id="1.10.10.1020">
    <property type="entry name" value="RecBCD complex, subunit RecD, N-terminal domain"/>
    <property type="match status" value="1"/>
</dbReference>
<evidence type="ECO:0000313" key="15">
    <source>
        <dbReference type="EMBL" id="RJY16301.1"/>
    </source>
</evidence>
<sequence>MIHTNKPMPELLKYWEQQGQLTALDRHFAVEMAKMHNTSDPFFIFICALLSKQLSNQNSCLVLDQIEHSNPMNESPRQCVINIQPTELVSALLSFTAISQFNKETKAQTPLVIDGNRLYLQRYHQFETQVSDVLTRLSRPTLEVKKEKLKQQLSLVFPPNNLEGIDWQKIAAATAITKQLAVITGGPGTGKTTTVTKLLLLLLLNQKLTIRLVAPTGKAAARLSESIKASKIRLAKQLSFEADNIDLSVIKEIPEEASTAHRLLGVIPDSHRFRFNKDNPLRLDLLIVDEASMVDLPMMHKLLTALPEHARLILLGDQDQLASVEAGAVLADICAGLQDPTSKEQPWRMRYSAQQAHLLSELTETQLTGFIDDKTPFGDSLCMLQHSHRFKGDAGIGLLATAVNQSDLSKVLGVWQQNYDELAWLGHGIISANKQENIGLVTLINQSVEYYRPYLQLIQQLKVAYTVGMGEGDEAAIGIIDKFNDYRLLCSSRAGDYGVEGINQQMADILTKRKLIDAKQEFYLGRPIIIKSNDYNLGLFNGDIGIILQDSAQPKRLMVHFIKADGSVLKVLPARLPKHETCFAMTVHKSQGSEFERVALVLQPKPSQAQWQLLTKELVYTAITRAKSHFSCLGSRQVFEHAVEHATKRASGLGEKLWN</sequence>
<dbReference type="Pfam" id="PF18335">
    <property type="entry name" value="SH3_13"/>
    <property type="match status" value="1"/>
</dbReference>
<evidence type="ECO:0000256" key="10">
    <source>
        <dbReference type="ARBA" id="ARBA00023235"/>
    </source>
</evidence>
<dbReference type="Gene3D" id="3.40.50.300">
    <property type="entry name" value="P-loop containing nucleotide triphosphate hydrolases"/>
    <property type="match status" value="3"/>
</dbReference>
<dbReference type="NCBIfam" id="TIGR01447">
    <property type="entry name" value="recD"/>
    <property type="match status" value="1"/>
</dbReference>
<name>A0A3A6U383_9GAMM</name>
<keyword evidence="1 11" id="KW-0540">Nuclease</keyword>
<proteinExistence type="inferred from homology"/>
<evidence type="ECO:0000256" key="11">
    <source>
        <dbReference type="HAMAP-Rule" id="MF_01487"/>
    </source>
</evidence>
<evidence type="ECO:0000313" key="16">
    <source>
        <dbReference type="Proteomes" id="UP000273022"/>
    </source>
</evidence>
<evidence type="ECO:0000256" key="9">
    <source>
        <dbReference type="ARBA" id="ARBA00023204"/>
    </source>
</evidence>
<dbReference type="AlphaFoldDB" id="A0A3A6U383"/>
<evidence type="ECO:0000256" key="8">
    <source>
        <dbReference type="ARBA" id="ARBA00023125"/>
    </source>
</evidence>
<dbReference type="InterPro" id="IPR041451">
    <property type="entry name" value="RecD2_SH13"/>
</dbReference>
<evidence type="ECO:0000259" key="14">
    <source>
        <dbReference type="Pfam" id="PF21185"/>
    </source>
</evidence>
<dbReference type="RefSeq" id="WP_121853487.1">
    <property type="nucleotide sequence ID" value="NZ_CP037952.1"/>
</dbReference>
<dbReference type="Pfam" id="PF13538">
    <property type="entry name" value="UvrD_C_2"/>
    <property type="match status" value="1"/>
</dbReference>
<evidence type="ECO:0000256" key="4">
    <source>
        <dbReference type="ARBA" id="ARBA00022801"/>
    </source>
</evidence>
<dbReference type="InterPro" id="IPR041851">
    <property type="entry name" value="RecD_N_sf"/>
</dbReference>
<dbReference type="CDD" id="cd17933">
    <property type="entry name" value="DEXSc_RecD-like"/>
    <property type="match status" value="1"/>
</dbReference>
<evidence type="ECO:0000256" key="2">
    <source>
        <dbReference type="ARBA" id="ARBA00022741"/>
    </source>
</evidence>
<dbReference type="EC" id="5.6.2.3" evidence="11"/>
<dbReference type="InterPro" id="IPR027417">
    <property type="entry name" value="P-loop_NTPase"/>
</dbReference>
<comment type="subunit">
    <text evidence="11">Heterotrimer of RecB, RecC and RecD. All subunits contribute to DNA-binding.</text>
</comment>
<evidence type="ECO:0000256" key="1">
    <source>
        <dbReference type="ARBA" id="ARBA00022722"/>
    </source>
</evidence>
<evidence type="ECO:0000256" key="3">
    <source>
        <dbReference type="ARBA" id="ARBA00022763"/>
    </source>
</evidence>
<keyword evidence="2 11" id="KW-0547">Nucleotide-binding</keyword>
<dbReference type="PANTHER" id="PTHR43788:SF6">
    <property type="entry name" value="DNA HELICASE B"/>
    <property type="match status" value="1"/>
</dbReference>
<dbReference type="InterPro" id="IPR050534">
    <property type="entry name" value="Coronavir_polyprotein_1ab"/>
</dbReference>
<dbReference type="GO" id="GO:0008854">
    <property type="term" value="F:exodeoxyribonuclease V activity"/>
    <property type="evidence" value="ECO:0007669"/>
    <property type="project" value="InterPro"/>
</dbReference>
<comment type="similarity">
    <text evidence="11">Belongs to the RecD family.</text>
</comment>
<keyword evidence="4 11" id="KW-0378">Hydrolase</keyword>
<keyword evidence="7 11" id="KW-0067">ATP-binding</keyword>
<dbReference type="Pfam" id="PF13245">
    <property type="entry name" value="AAA_19"/>
    <property type="match status" value="1"/>
</dbReference>
<evidence type="ECO:0000256" key="5">
    <source>
        <dbReference type="ARBA" id="ARBA00022806"/>
    </source>
</evidence>
<accession>A0A3A6U383</accession>
<dbReference type="OrthoDB" id="9803432at2"/>
<dbReference type="InterPro" id="IPR027785">
    <property type="entry name" value="UvrD-like_helicase_C"/>
</dbReference>
<dbReference type="GO" id="GO:0017116">
    <property type="term" value="F:single-stranded DNA helicase activity"/>
    <property type="evidence" value="ECO:0007669"/>
    <property type="project" value="TreeGrafter"/>
</dbReference>
<dbReference type="GO" id="GO:0003677">
    <property type="term" value="F:DNA binding"/>
    <property type="evidence" value="ECO:0007669"/>
    <property type="project" value="UniProtKB-UniRule"/>
</dbReference>
<evidence type="ECO:0000256" key="7">
    <source>
        <dbReference type="ARBA" id="ARBA00022840"/>
    </source>
</evidence>
<keyword evidence="6 11" id="KW-0269">Exonuclease</keyword>
<keyword evidence="16" id="KW-1185">Reference proteome</keyword>
<evidence type="ECO:0000259" key="13">
    <source>
        <dbReference type="Pfam" id="PF18335"/>
    </source>
</evidence>
<dbReference type="FunFam" id="3.40.50.300:FF:000912">
    <property type="entry name" value="RecBCD enzyme subunit RecD"/>
    <property type="match status" value="1"/>
</dbReference>
<organism evidence="15 16">
    <name type="scientific">Parashewanella spongiae</name>
    <dbReference type="NCBI Taxonomy" id="342950"/>
    <lineage>
        <taxon>Bacteria</taxon>
        <taxon>Pseudomonadati</taxon>
        <taxon>Pseudomonadota</taxon>
        <taxon>Gammaproteobacteria</taxon>
        <taxon>Alteromonadales</taxon>
        <taxon>Shewanellaceae</taxon>
        <taxon>Parashewanella</taxon>
    </lineage>
</organism>
<comment type="function">
    <text evidence="11">A helicase/nuclease that prepares dsDNA breaks (DSB) for recombinational DNA repair. Binds to DSBs and unwinds DNA via a highly rapid and processive ATP-dependent bidirectional helicase activity. Unwinds dsDNA until it encounters a Chi (crossover hotspot instigator) sequence from the 3' direction. Cuts ssDNA a few nucleotides 3' to the Chi site. The properties and activities of the enzyme are changed at Chi. The Chi-altered holoenzyme produces a long 3'-ssDNA overhang and facilitates RecA-binding to the ssDNA for homologous DNA recombination and repair. Holoenzyme degrades any linearized DNA that is unable to undergo homologous recombination. In the holoenzyme this subunit has ssDNA-dependent ATPase and 5'-3' helicase activity. When added to pre-assembled RecBC greatly stimulates nuclease activity and augments holoenzyme processivity. Negatively regulates the RecA-loading ability of RecBCD.</text>
</comment>
<feature type="domain" description="UvrD-like helicase C-terminal" evidence="12">
    <location>
        <begin position="582"/>
        <end position="629"/>
    </location>
</feature>
<protein>
    <recommendedName>
        <fullName evidence="11">RecBCD enzyme subunit RecD</fullName>
        <ecNumber evidence="11">5.6.2.3</ecNumber>
    </recommendedName>
    <alternativeName>
        <fullName evidence="11">DNA 5'-3' helicase subunit RecD</fullName>
    </alternativeName>
    <alternativeName>
        <fullName evidence="11">Exonuclease V subunit RecD</fullName>
        <shortName evidence="11">ExoV subunit RecD</shortName>
    </alternativeName>
    <alternativeName>
        <fullName evidence="11">Helicase/nuclease RecBCD subunit RecD</fullName>
    </alternativeName>
</protein>
<dbReference type="GO" id="GO:0005524">
    <property type="term" value="F:ATP binding"/>
    <property type="evidence" value="ECO:0007669"/>
    <property type="project" value="UniProtKB-UniRule"/>
</dbReference>
<dbReference type="SUPFAM" id="SSF52540">
    <property type="entry name" value="P-loop containing nucleoside triphosphate hydrolases"/>
    <property type="match status" value="2"/>
</dbReference>
<dbReference type="InterPro" id="IPR049550">
    <property type="entry name" value="RecD_N"/>
</dbReference>
<dbReference type="Pfam" id="PF21185">
    <property type="entry name" value="RecD_N"/>
    <property type="match status" value="1"/>
</dbReference>
<dbReference type="EMBL" id="QYYH01000052">
    <property type="protein sequence ID" value="RJY16301.1"/>
    <property type="molecule type" value="Genomic_DNA"/>
</dbReference>
<dbReference type="GO" id="GO:0009338">
    <property type="term" value="C:exodeoxyribonuclease V complex"/>
    <property type="evidence" value="ECO:0007669"/>
    <property type="project" value="InterPro"/>
</dbReference>
<evidence type="ECO:0000256" key="6">
    <source>
        <dbReference type="ARBA" id="ARBA00022839"/>
    </source>
</evidence>
<dbReference type="GO" id="GO:0016887">
    <property type="term" value="F:ATP hydrolysis activity"/>
    <property type="evidence" value="ECO:0007669"/>
    <property type="project" value="RHEA"/>
</dbReference>
<dbReference type="PANTHER" id="PTHR43788">
    <property type="entry name" value="DNA2/NAM7 HELICASE FAMILY MEMBER"/>
    <property type="match status" value="1"/>
</dbReference>
<comment type="catalytic activity">
    <reaction evidence="11">
        <text>ATP + H2O = ADP + phosphate + H(+)</text>
        <dbReference type="Rhea" id="RHEA:13065"/>
        <dbReference type="ChEBI" id="CHEBI:15377"/>
        <dbReference type="ChEBI" id="CHEBI:15378"/>
        <dbReference type="ChEBI" id="CHEBI:30616"/>
        <dbReference type="ChEBI" id="CHEBI:43474"/>
        <dbReference type="ChEBI" id="CHEBI:456216"/>
        <dbReference type="EC" id="5.6.2.3"/>
    </reaction>
</comment>
<feature type="binding site" evidence="11">
    <location>
        <begin position="185"/>
        <end position="192"/>
    </location>
    <ligand>
        <name>ATP</name>
        <dbReference type="ChEBI" id="CHEBI:30616"/>
    </ligand>
</feature>
<dbReference type="GO" id="GO:0043139">
    <property type="term" value="F:5'-3' DNA helicase activity"/>
    <property type="evidence" value="ECO:0007669"/>
    <property type="project" value="UniProtKB-UniRule"/>
</dbReference>
<feature type="domain" description="RecBCD enzyme subunit RecD N-terminal" evidence="14">
    <location>
        <begin position="17"/>
        <end position="119"/>
    </location>
</feature>
<dbReference type="Proteomes" id="UP000273022">
    <property type="component" value="Unassembled WGS sequence"/>
</dbReference>
<dbReference type="HAMAP" id="MF_01487">
    <property type="entry name" value="RecD"/>
    <property type="match status" value="1"/>
</dbReference>
<reference evidence="15 16" key="1">
    <citation type="submission" date="2018-09" db="EMBL/GenBank/DDBJ databases">
        <title>Phylogeny of the Shewanellaceae, and recommendation for two new genera, Pseudoshewanella and Parashewanella.</title>
        <authorList>
            <person name="Wang G."/>
        </authorList>
    </citation>
    <scope>NUCLEOTIDE SEQUENCE [LARGE SCALE GENOMIC DNA]</scope>
    <source>
        <strain evidence="15 16">KCTC 22492</strain>
    </source>
</reference>
<keyword evidence="5 11" id="KW-0347">Helicase</keyword>